<dbReference type="AlphaFoldDB" id="A0A0J8VBP2"/>
<evidence type="ECO:0000313" key="1">
    <source>
        <dbReference type="EMBL" id="PSW23752.1"/>
    </source>
</evidence>
<organism evidence="1 2">
    <name type="scientific">Photobacterium swingsii</name>
    <dbReference type="NCBI Taxonomy" id="680026"/>
    <lineage>
        <taxon>Bacteria</taxon>
        <taxon>Pseudomonadati</taxon>
        <taxon>Pseudomonadota</taxon>
        <taxon>Gammaproteobacteria</taxon>
        <taxon>Vibrionales</taxon>
        <taxon>Vibrionaceae</taxon>
        <taxon>Photobacterium</taxon>
    </lineage>
</organism>
<sequence length="358" mass="40007">MAFIFDNISFNHIITHNVYPPSDDGIVPPFISKKLITLGAEAKGKLIERISKVLGHESKSLEMEIVQTGATSCFHFSSVLVGAGEKDFIEKSAEIADLHTQAHTSKSWPGGSLVIISGTVGASNRRCVFIIKAEPQSGFKEETVTTEQIILEYIDNLILTPQSKLYKVGAFIEVDDKSVKSNAREASDFSAFIFDSNIKAQDDSKAAQYFYSNFLGLKIPENSQQKTRDFHNLTKDFINSVDIPAEDKLDLQQALYTYLKMDQSNTIQLSDFADKYMSDSDELKDDYLDYMEGKNFPTTVIVKDLKLIKGQLRQRKVNFSSNVKIIAPAESFSELVEVLSVSDESTTIKVKGHLENQE</sequence>
<comment type="caution">
    <text evidence="1">The sequence shown here is derived from an EMBL/GenBank/DDBJ whole genome shotgun (WGS) entry which is preliminary data.</text>
</comment>
<dbReference type="Proteomes" id="UP000240481">
    <property type="component" value="Unassembled WGS sequence"/>
</dbReference>
<accession>A0A0J8VBP2</accession>
<dbReference type="OrthoDB" id="1414497at2"/>
<name>A0A0J8VBP2_9GAMM</name>
<reference evidence="1 2" key="1">
    <citation type="submission" date="2018-01" db="EMBL/GenBank/DDBJ databases">
        <title>Whole genome sequencing of Histamine producing bacteria.</title>
        <authorList>
            <person name="Butler K."/>
        </authorList>
    </citation>
    <scope>NUCLEOTIDE SEQUENCE [LARGE SCALE GENOMIC DNA]</scope>
    <source>
        <strain evidence="1 2">DSM 24669</strain>
    </source>
</reference>
<evidence type="ECO:0008006" key="3">
    <source>
        <dbReference type="Google" id="ProtNLM"/>
    </source>
</evidence>
<dbReference type="InterPro" id="IPR007358">
    <property type="entry name" value="Nucleoid_associated_NdpA"/>
</dbReference>
<dbReference type="EMBL" id="PYLZ01000007">
    <property type="protein sequence ID" value="PSW23752.1"/>
    <property type="molecule type" value="Genomic_DNA"/>
</dbReference>
<proteinExistence type="predicted"/>
<dbReference type="Pfam" id="PF04245">
    <property type="entry name" value="NA37"/>
    <property type="match status" value="1"/>
</dbReference>
<gene>
    <name evidence="1" type="ORF">C9I94_13705</name>
</gene>
<keyword evidence="2" id="KW-1185">Reference proteome</keyword>
<dbReference type="GO" id="GO:0009295">
    <property type="term" value="C:nucleoid"/>
    <property type="evidence" value="ECO:0007669"/>
    <property type="project" value="InterPro"/>
</dbReference>
<dbReference type="RefSeq" id="WP_048898810.1">
    <property type="nucleotide sequence ID" value="NZ_AP024852.1"/>
</dbReference>
<evidence type="ECO:0000313" key="2">
    <source>
        <dbReference type="Proteomes" id="UP000240481"/>
    </source>
</evidence>
<protein>
    <recommendedName>
        <fullName evidence="3">Nucleoid-associated protein</fullName>
    </recommendedName>
</protein>